<dbReference type="EMBL" id="QLIX01000009">
    <property type="protein sequence ID" value="RAI58452.1"/>
    <property type="molecule type" value="Genomic_DNA"/>
</dbReference>
<evidence type="ECO:0000313" key="1">
    <source>
        <dbReference type="EMBL" id="RAI58452.1"/>
    </source>
</evidence>
<sequence>MAASAVAEIEAVIQTYFDGLYEGDVEKLAAAFHPVSHLYCEKDGEVLDVPRAQWFEAVRQRESAASKGLARDDRILMLDISGPETAFVKVACQIPPRYFTDYLVLNRTAAGWKIVSKVYRAETRG</sequence>
<organism evidence="1 2">
    <name type="scientific">Roseicella frigidaeris</name>
    <dbReference type="NCBI Taxonomy" id="2230885"/>
    <lineage>
        <taxon>Bacteria</taxon>
        <taxon>Pseudomonadati</taxon>
        <taxon>Pseudomonadota</taxon>
        <taxon>Alphaproteobacteria</taxon>
        <taxon>Acetobacterales</taxon>
        <taxon>Roseomonadaceae</taxon>
        <taxon>Roseicella</taxon>
    </lineage>
</organism>
<dbReference type="Pfam" id="PF12893">
    <property type="entry name" value="Lumazine_bd_2"/>
    <property type="match status" value="1"/>
</dbReference>
<reference evidence="2" key="1">
    <citation type="submission" date="2018-06" db="EMBL/GenBank/DDBJ databases">
        <authorList>
            <person name="Khan S.A."/>
        </authorList>
    </citation>
    <scope>NUCLEOTIDE SEQUENCE [LARGE SCALE GENOMIC DNA]</scope>
    <source>
        <strain evidence="2">DB-1506</strain>
    </source>
</reference>
<dbReference type="SUPFAM" id="SSF54427">
    <property type="entry name" value="NTF2-like"/>
    <property type="match status" value="1"/>
</dbReference>
<proteinExistence type="predicted"/>
<gene>
    <name evidence="1" type="ORF">DOO78_13975</name>
</gene>
<name>A0A327M809_9PROT</name>
<protein>
    <submittedName>
        <fullName evidence="1">Nuclear transport factor 2 family protein</fullName>
    </submittedName>
</protein>
<comment type="caution">
    <text evidence="1">The sequence shown here is derived from an EMBL/GenBank/DDBJ whole genome shotgun (WGS) entry which is preliminary data.</text>
</comment>
<dbReference type="OrthoDB" id="7451095at2"/>
<evidence type="ECO:0000313" key="2">
    <source>
        <dbReference type="Proteomes" id="UP000249065"/>
    </source>
</evidence>
<dbReference type="AlphaFoldDB" id="A0A327M809"/>
<dbReference type="InterPro" id="IPR039437">
    <property type="entry name" value="FrzH/put_lumazine-bd"/>
</dbReference>
<keyword evidence="2" id="KW-1185">Reference proteome</keyword>
<dbReference type="InterPro" id="IPR032710">
    <property type="entry name" value="NTF2-like_dom_sf"/>
</dbReference>
<accession>A0A327M809</accession>
<dbReference type="Gene3D" id="3.10.450.50">
    <property type="match status" value="1"/>
</dbReference>
<dbReference type="Proteomes" id="UP000249065">
    <property type="component" value="Unassembled WGS sequence"/>
</dbReference>